<dbReference type="PROSITE" id="PS50157">
    <property type="entry name" value="ZINC_FINGER_C2H2_2"/>
    <property type="match status" value="2"/>
</dbReference>
<keyword evidence="1" id="KW-0479">Metal-binding</keyword>
<dbReference type="OrthoDB" id="654211at2759"/>
<accession>A0A6A4JVC1</accession>
<sequence>MECYEDMFKEITRKLYGDDEIDSMMTDYDNLSSIAPMESLDEQEADTDDVWISSEETIPWTDSKIASYNASQKMFRCNECECLGFLSRIAEHWLGTHANLRVFQCPQCPYASAWARCVRMHLARQHNVTPESIDPTACWKENPVLEEVTTFLQRLKSKIEGDAPIKVEVIDTEELEEINEISEISQQEDMETTLNSPESEPSEEANDTNSTKRYNCNFCPYATDRRDLYTRHENIHREEKPFHCYICMKQFTRADHVKKHFVRMHRDVPYDINKIKQEKAKESIQTFFEAQPKVVEPPVKAEITIPDFRQASPPATTTTTITATATTPLKQEKLPKKKPGEKRYTCCYCTWSGVDNWCLKRHLNTHLKPYICSLCEYKAARTERLATHVYKVHNKRFCTKCSFMADDQSQLNSHQQQQHQVSNDLEILEKSGNLKFLEEIREN</sequence>
<dbReference type="SUPFAM" id="SSF57667">
    <property type="entry name" value="beta-beta-alpha zinc fingers"/>
    <property type="match status" value="3"/>
</dbReference>
<dbReference type="GO" id="GO:0008270">
    <property type="term" value="F:zinc ion binding"/>
    <property type="evidence" value="ECO:0007669"/>
    <property type="project" value="UniProtKB-KW"/>
</dbReference>
<evidence type="ECO:0000256" key="4">
    <source>
        <dbReference type="ARBA" id="ARBA00022833"/>
    </source>
</evidence>
<keyword evidence="4" id="KW-0862">Zinc</keyword>
<dbReference type="Proteomes" id="UP000466442">
    <property type="component" value="Linkage Group LG1"/>
</dbReference>
<dbReference type="AlphaFoldDB" id="A0A6A4JVC1"/>
<keyword evidence="3" id="KW-0863">Zinc-finger</keyword>
<dbReference type="GO" id="GO:0000977">
    <property type="term" value="F:RNA polymerase II transcription regulatory region sequence-specific DNA binding"/>
    <property type="evidence" value="ECO:0007669"/>
    <property type="project" value="TreeGrafter"/>
</dbReference>
<dbReference type="GO" id="GO:0000981">
    <property type="term" value="F:DNA-binding transcription factor activity, RNA polymerase II-specific"/>
    <property type="evidence" value="ECO:0007669"/>
    <property type="project" value="TreeGrafter"/>
</dbReference>
<reference evidence="7" key="1">
    <citation type="journal article" date="2021" name="Mol. Ecol. Resour.">
        <title>Apolygus lucorum genome provides insights into omnivorousness and mesophyll feeding.</title>
        <authorList>
            <person name="Liu Y."/>
            <person name="Liu H."/>
            <person name="Wang H."/>
            <person name="Huang T."/>
            <person name="Liu B."/>
            <person name="Yang B."/>
            <person name="Yin L."/>
            <person name="Li B."/>
            <person name="Zhang Y."/>
            <person name="Zhang S."/>
            <person name="Jiang F."/>
            <person name="Zhang X."/>
            <person name="Ren Y."/>
            <person name="Wang B."/>
            <person name="Wang S."/>
            <person name="Lu Y."/>
            <person name="Wu K."/>
            <person name="Fan W."/>
            <person name="Wang G."/>
        </authorList>
    </citation>
    <scope>NUCLEOTIDE SEQUENCE</scope>
    <source>
        <strain evidence="7">12Hb</strain>
    </source>
</reference>
<evidence type="ECO:0000256" key="3">
    <source>
        <dbReference type="ARBA" id="ARBA00022771"/>
    </source>
</evidence>
<dbReference type="SMART" id="SM00355">
    <property type="entry name" value="ZnF_C2H2"/>
    <property type="match status" value="7"/>
</dbReference>
<comment type="caution">
    <text evidence="7">The sequence shown here is derived from an EMBL/GenBank/DDBJ whole genome shotgun (WGS) entry which is preliminary data.</text>
</comment>
<gene>
    <name evidence="7" type="ORF">GE061_000164</name>
</gene>
<evidence type="ECO:0000313" key="8">
    <source>
        <dbReference type="Proteomes" id="UP000466442"/>
    </source>
</evidence>
<evidence type="ECO:0000259" key="6">
    <source>
        <dbReference type="PROSITE" id="PS50157"/>
    </source>
</evidence>
<dbReference type="PANTHER" id="PTHR24381">
    <property type="entry name" value="ZINC FINGER PROTEIN"/>
    <property type="match status" value="1"/>
</dbReference>
<dbReference type="PANTHER" id="PTHR24381:SF459">
    <property type="entry name" value="ZINC FINGER PROTEIN 64"/>
    <property type="match status" value="1"/>
</dbReference>
<dbReference type="InterPro" id="IPR036236">
    <property type="entry name" value="Znf_C2H2_sf"/>
</dbReference>
<feature type="domain" description="C2H2-type" evidence="6">
    <location>
        <begin position="242"/>
        <end position="265"/>
    </location>
</feature>
<proteinExistence type="predicted"/>
<feature type="region of interest" description="Disordered" evidence="5">
    <location>
        <begin position="180"/>
        <end position="209"/>
    </location>
</feature>
<evidence type="ECO:0000256" key="5">
    <source>
        <dbReference type="SAM" id="MobiDB-lite"/>
    </source>
</evidence>
<organism evidence="7 8">
    <name type="scientific">Apolygus lucorum</name>
    <name type="common">Small green plant bug</name>
    <name type="synonym">Lygocoris lucorum</name>
    <dbReference type="NCBI Taxonomy" id="248454"/>
    <lineage>
        <taxon>Eukaryota</taxon>
        <taxon>Metazoa</taxon>
        <taxon>Ecdysozoa</taxon>
        <taxon>Arthropoda</taxon>
        <taxon>Hexapoda</taxon>
        <taxon>Insecta</taxon>
        <taxon>Pterygota</taxon>
        <taxon>Neoptera</taxon>
        <taxon>Paraneoptera</taxon>
        <taxon>Hemiptera</taxon>
        <taxon>Heteroptera</taxon>
        <taxon>Panheteroptera</taxon>
        <taxon>Cimicomorpha</taxon>
        <taxon>Miridae</taxon>
        <taxon>Mirini</taxon>
        <taxon>Apolygus</taxon>
    </lineage>
</organism>
<dbReference type="GO" id="GO:0005634">
    <property type="term" value="C:nucleus"/>
    <property type="evidence" value="ECO:0007669"/>
    <property type="project" value="TreeGrafter"/>
</dbReference>
<name>A0A6A4JVC1_APOLU</name>
<feature type="compositionally biased region" description="Acidic residues" evidence="5">
    <location>
        <begin position="180"/>
        <end position="191"/>
    </location>
</feature>
<protein>
    <recommendedName>
        <fullName evidence="6">C2H2-type domain-containing protein</fullName>
    </recommendedName>
</protein>
<dbReference type="EMBL" id="WIXP02000001">
    <property type="protein sequence ID" value="KAF6215829.1"/>
    <property type="molecule type" value="Genomic_DNA"/>
</dbReference>
<evidence type="ECO:0000256" key="2">
    <source>
        <dbReference type="ARBA" id="ARBA00022737"/>
    </source>
</evidence>
<keyword evidence="2" id="KW-0677">Repeat</keyword>
<evidence type="ECO:0000313" key="7">
    <source>
        <dbReference type="EMBL" id="KAF6215829.1"/>
    </source>
</evidence>
<keyword evidence="8" id="KW-1185">Reference proteome</keyword>
<dbReference type="InterPro" id="IPR013087">
    <property type="entry name" value="Znf_C2H2_type"/>
</dbReference>
<dbReference type="PROSITE" id="PS00028">
    <property type="entry name" value="ZINC_FINGER_C2H2_1"/>
    <property type="match status" value="1"/>
</dbReference>
<evidence type="ECO:0000256" key="1">
    <source>
        <dbReference type="ARBA" id="ARBA00022723"/>
    </source>
</evidence>
<feature type="domain" description="C2H2-type" evidence="6">
    <location>
        <begin position="214"/>
        <end position="241"/>
    </location>
</feature>
<dbReference type="Gene3D" id="3.30.160.60">
    <property type="entry name" value="Classic Zinc Finger"/>
    <property type="match status" value="4"/>
</dbReference>